<dbReference type="EMBL" id="FXAK01000005">
    <property type="protein sequence ID" value="SMF48769.1"/>
    <property type="molecule type" value="Genomic_DNA"/>
</dbReference>
<dbReference type="STRING" id="286727.SAMN02982917_2408"/>
<sequence length="381" mass="39540">MAMDRRNILGMVAGPVFGGRAIGGRIVGGLLAVLTGKAHAADAGTLYLNAYATAGAEPSFGVAALDRSGKVLFTTATPGRAHAIMPRPGAAEAVVFARRPGRWFQTLSLADGTPGPVVRAPDDRRFTGHGDYSADGRILYVAEDDVPREEGAIGVYDATDGYRRIGVIPTHGLGPHELILMRDGTTLTVANGGVITHPDTGRAKLNLDSMDSSLTYVEAATGKLLDKVRLPEEHANLGIRHIALLDDGGVAFGVQDERPIGMLQPLTGAHRPGSGAVRLFDAPEDVLSRMQGYIGSVASDGRTVAASSPMGGVIGLWNAADGAWLGSTALADGCGLAPNGEGYLATSGLGVIEPVSVSAEAGPERKAPAFRWDNHLTRRVA</sequence>
<reference evidence="1 2" key="1">
    <citation type="submission" date="2017-04" db="EMBL/GenBank/DDBJ databases">
        <authorList>
            <person name="Afonso C.L."/>
            <person name="Miller P.J."/>
            <person name="Scott M.A."/>
            <person name="Spackman E."/>
            <person name="Goraichik I."/>
            <person name="Dimitrov K.M."/>
            <person name="Suarez D.L."/>
            <person name="Swayne D.E."/>
        </authorList>
    </citation>
    <scope>NUCLEOTIDE SEQUENCE [LARGE SCALE GENOMIC DNA]</scope>
    <source>
        <strain evidence="1 2">A2P</strain>
    </source>
</reference>
<protein>
    <recommendedName>
        <fullName evidence="3">DUF1513 domain-containing protein</fullName>
    </recommendedName>
</protein>
<dbReference type="SUPFAM" id="SSF50969">
    <property type="entry name" value="YVTN repeat-like/Quinoprotein amine dehydrogenase"/>
    <property type="match status" value="1"/>
</dbReference>
<dbReference type="InterPro" id="IPR011044">
    <property type="entry name" value="Quino_amine_DH_bsu"/>
</dbReference>
<dbReference type="RefSeq" id="WP_244560631.1">
    <property type="nucleotide sequence ID" value="NZ_FXAK01000005.1"/>
</dbReference>
<dbReference type="Pfam" id="PF07433">
    <property type="entry name" value="DUF1513"/>
    <property type="match status" value="1"/>
</dbReference>
<dbReference type="PIRSF" id="PIRSF028101">
    <property type="entry name" value="UCP028101"/>
    <property type="match status" value="1"/>
</dbReference>
<accession>A0A1X7FAA6</accession>
<dbReference type="AlphaFoldDB" id="A0A1X7FAA6"/>
<dbReference type="Gene3D" id="2.130.10.10">
    <property type="entry name" value="YVTN repeat-like/Quinoprotein amine dehydrogenase"/>
    <property type="match status" value="1"/>
</dbReference>
<dbReference type="InterPro" id="IPR015943">
    <property type="entry name" value="WD40/YVTN_repeat-like_dom_sf"/>
</dbReference>
<evidence type="ECO:0000313" key="2">
    <source>
        <dbReference type="Proteomes" id="UP000192936"/>
    </source>
</evidence>
<evidence type="ECO:0000313" key="1">
    <source>
        <dbReference type="EMBL" id="SMF48769.1"/>
    </source>
</evidence>
<evidence type="ECO:0008006" key="3">
    <source>
        <dbReference type="Google" id="ProtNLM"/>
    </source>
</evidence>
<dbReference type="Proteomes" id="UP000192936">
    <property type="component" value="Unassembled WGS sequence"/>
</dbReference>
<name>A0A1X7FAA6_9PROT</name>
<dbReference type="InterPro" id="IPR008311">
    <property type="entry name" value="UCP028101"/>
</dbReference>
<organism evidence="1 2">
    <name type="scientific">Azospirillum oryzae</name>
    <dbReference type="NCBI Taxonomy" id="286727"/>
    <lineage>
        <taxon>Bacteria</taxon>
        <taxon>Pseudomonadati</taxon>
        <taxon>Pseudomonadota</taxon>
        <taxon>Alphaproteobacteria</taxon>
        <taxon>Rhodospirillales</taxon>
        <taxon>Azospirillaceae</taxon>
        <taxon>Azospirillum</taxon>
    </lineage>
</organism>
<gene>
    <name evidence="1" type="ORF">SAMN02982917_2408</name>
</gene>
<proteinExistence type="predicted"/>